<dbReference type="STRING" id="81857.IV38_GL000821"/>
<dbReference type="InterPro" id="IPR035980">
    <property type="entry name" value="Ribosomal_bS6_sf"/>
</dbReference>
<evidence type="ECO:0000256" key="2">
    <source>
        <dbReference type="ARBA" id="ARBA00035104"/>
    </source>
</evidence>
<evidence type="ECO:0000256" key="1">
    <source>
        <dbReference type="ARBA" id="ARBA00009512"/>
    </source>
</evidence>
<keyword evidence="7" id="KW-1185">Reference proteome</keyword>
<dbReference type="GO" id="GO:0005737">
    <property type="term" value="C:cytoplasm"/>
    <property type="evidence" value="ECO:0007669"/>
    <property type="project" value="UniProtKB-ARBA"/>
</dbReference>
<dbReference type="EMBL" id="JQAZ01000002">
    <property type="protein sequence ID" value="KRN32970.1"/>
    <property type="molecule type" value="Genomic_DNA"/>
</dbReference>
<dbReference type="InterPro" id="IPR014717">
    <property type="entry name" value="Transl_elong_EF1B/ribsomal_bS6"/>
</dbReference>
<dbReference type="HAMAP" id="MF_00360">
    <property type="entry name" value="Ribosomal_bS6"/>
    <property type="match status" value="1"/>
</dbReference>
<gene>
    <name evidence="4" type="primary">rpsF</name>
    <name evidence="5" type="ORF">IV38_GL000821</name>
    <name evidence="6" type="ORF">IV40_GL001032</name>
</gene>
<dbReference type="GO" id="GO:0003735">
    <property type="term" value="F:structural constituent of ribosome"/>
    <property type="evidence" value="ECO:0007669"/>
    <property type="project" value="InterPro"/>
</dbReference>
<accession>A0A0R2G788</accession>
<dbReference type="GO" id="GO:0006412">
    <property type="term" value="P:translation"/>
    <property type="evidence" value="ECO:0007669"/>
    <property type="project" value="UniProtKB-UniRule"/>
</dbReference>
<dbReference type="GO" id="GO:1990904">
    <property type="term" value="C:ribonucleoprotein complex"/>
    <property type="evidence" value="ECO:0007669"/>
    <property type="project" value="UniProtKB-KW"/>
</dbReference>
<dbReference type="CDD" id="cd00473">
    <property type="entry name" value="bS6"/>
    <property type="match status" value="1"/>
</dbReference>
<name>A0A0R2G788_9LACO</name>
<dbReference type="Proteomes" id="UP000051751">
    <property type="component" value="Unassembled WGS sequence"/>
</dbReference>
<keyword evidence="4" id="KW-0689">Ribosomal protein</keyword>
<dbReference type="InterPro" id="IPR020814">
    <property type="entry name" value="Ribosomal_S6_plastid/chlpt"/>
</dbReference>
<reference evidence="7 8" key="1">
    <citation type="journal article" date="2015" name="Genome Announc.">
        <title>Expanding the biotechnology potential of lactobacilli through comparative genomics of 213 strains and associated genera.</title>
        <authorList>
            <person name="Sun Z."/>
            <person name="Harris H.M."/>
            <person name="McCann A."/>
            <person name="Guo C."/>
            <person name="Argimon S."/>
            <person name="Zhang W."/>
            <person name="Yang X."/>
            <person name="Jeffery I.B."/>
            <person name="Cooney J.C."/>
            <person name="Kagawa T.F."/>
            <person name="Liu W."/>
            <person name="Song Y."/>
            <person name="Salvetti E."/>
            <person name="Wrobel A."/>
            <person name="Rasinkangas P."/>
            <person name="Parkhill J."/>
            <person name="Rea M.C."/>
            <person name="O'Sullivan O."/>
            <person name="Ritari J."/>
            <person name="Douillard F.P."/>
            <person name="Paul Ross R."/>
            <person name="Yang R."/>
            <person name="Briner A.E."/>
            <person name="Felis G.E."/>
            <person name="de Vos W.M."/>
            <person name="Barrangou R."/>
            <person name="Klaenhammer T.R."/>
            <person name="Caufield P.W."/>
            <person name="Cui Y."/>
            <person name="Zhang H."/>
            <person name="O'Toole P.W."/>
        </authorList>
    </citation>
    <scope>NUCLEOTIDE SEQUENCE [LARGE SCALE GENOMIC DNA]</scope>
    <source>
        <strain evidence="5 8">ATCC BAA-66</strain>
        <strain evidence="6 7">DSM 13344</strain>
    </source>
</reference>
<evidence type="ECO:0000313" key="6">
    <source>
        <dbReference type="EMBL" id="KRN32970.1"/>
    </source>
</evidence>
<keyword evidence="4" id="KW-0687">Ribonucleoprotein</keyword>
<comment type="function">
    <text evidence="2 4">Binds together with bS18 to 16S ribosomal RNA.</text>
</comment>
<dbReference type="AlphaFoldDB" id="A0A0R2G788"/>
<keyword evidence="4" id="KW-0694">RNA-binding</keyword>
<dbReference type="GO" id="GO:0070181">
    <property type="term" value="F:small ribosomal subunit rRNA binding"/>
    <property type="evidence" value="ECO:0007669"/>
    <property type="project" value="TreeGrafter"/>
</dbReference>
<organism evidence="6 7">
    <name type="scientific">Lactobacillus selangorensis</name>
    <dbReference type="NCBI Taxonomy" id="81857"/>
    <lineage>
        <taxon>Bacteria</taxon>
        <taxon>Bacillati</taxon>
        <taxon>Bacillota</taxon>
        <taxon>Bacilli</taxon>
        <taxon>Lactobacillales</taxon>
        <taxon>Lactobacillaceae</taxon>
        <taxon>Lactobacillus</taxon>
    </lineage>
</organism>
<evidence type="ECO:0000313" key="7">
    <source>
        <dbReference type="Proteomes" id="UP000051645"/>
    </source>
</evidence>
<dbReference type="Proteomes" id="UP000051645">
    <property type="component" value="Unassembled WGS sequence"/>
</dbReference>
<dbReference type="GO" id="GO:0005840">
    <property type="term" value="C:ribosome"/>
    <property type="evidence" value="ECO:0007669"/>
    <property type="project" value="UniProtKB-KW"/>
</dbReference>
<dbReference type="EMBL" id="JQAT01000002">
    <property type="protein sequence ID" value="KRN28620.1"/>
    <property type="molecule type" value="Genomic_DNA"/>
</dbReference>
<dbReference type="SUPFAM" id="SSF54995">
    <property type="entry name" value="Ribosomal protein S6"/>
    <property type="match status" value="1"/>
</dbReference>
<evidence type="ECO:0000313" key="8">
    <source>
        <dbReference type="Proteomes" id="UP000051751"/>
    </source>
</evidence>
<evidence type="ECO:0000256" key="3">
    <source>
        <dbReference type="ARBA" id="ARBA00035294"/>
    </source>
</evidence>
<dbReference type="PANTHER" id="PTHR21011:SF1">
    <property type="entry name" value="SMALL RIBOSOMAL SUBUNIT PROTEIN BS6M"/>
    <property type="match status" value="1"/>
</dbReference>
<proteinExistence type="inferred from homology"/>
<evidence type="ECO:0000313" key="5">
    <source>
        <dbReference type="EMBL" id="KRN28620.1"/>
    </source>
</evidence>
<keyword evidence="4" id="KW-0699">rRNA-binding</keyword>
<sequence>MAEKQARYEITYIIAPNIDEASKTALVERYDKILTDNGATLIDSKDWQKRRLAYEINHYREGLYHITNVVVDDKAKEAVKEFDRLSKIDDSVLRHMIVKRED</sequence>
<protein>
    <recommendedName>
        <fullName evidence="3 4">Small ribosomal subunit protein bS6</fullName>
    </recommendedName>
</protein>
<dbReference type="Pfam" id="PF01250">
    <property type="entry name" value="Ribosomal_S6"/>
    <property type="match status" value="1"/>
</dbReference>
<dbReference type="PANTHER" id="PTHR21011">
    <property type="entry name" value="MITOCHONDRIAL 28S RIBOSOMAL PROTEIN S6"/>
    <property type="match status" value="1"/>
</dbReference>
<dbReference type="NCBIfam" id="TIGR00166">
    <property type="entry name" value="S6"/>
    <property type="match status" value="1"/>
</dbReference>
<evidence type="ECO:0000256" key="4">
    <source>
        <dbReference type="HAMAP-Rule" id="MF_00360"/>
    </source>
</evidence>
<dbReference type="PATRIC" id="fig|81857.3.peg.823"/>
<comment type="similarity">
    <text evidence="1 4">Belongs to the bacterial ribosomal protein bS6 family.</text>
</comment>
<dbReference type="Gene3D" id="3.30.70.60">
    <property type="match status" value="1"/>
</dbReference>
<dbReference type="InterPro" id="IPR000529">
    <property type="entry name" value="Ribosomal_bS6"/>
</dbReference>
<dbReference type="OrthoDB" id="9812702at2"/>
<comment type="caution">
    <text evidence="6">The sequence shown here is derived from an EMBL/GenBank/DDBJ whole genome shotgun (WGS) entry which is preliminary data.</text>
</comment>
<dbReference type="RefSeq" id="WP_057769196.1">
    <property type="nucleotide sequence ID" value="NZ_JQAT01000002.1"/>
</dbReference>